<dbReference type="AlphaFoldDB" id="A0A0C2FGH6"/>
<dbReference type="InterPro" id="IPR021714">
    <property type="entry name" value="URB1_N"/>
</dbReference>
<evidence type="ECO:0000259" key="2">
    <source>
        <dbReference type="Pfam" id="PF11707"/>
    </source>
</evidence>
<dbReference type="GO" id="GO:0000463">
    <property type="term" value="P:maturation of LSU-rRNA from tricistronic rRNA transcript (SSU-rRNA, 5.8S rRNA, LSU-rRNA)"/>
    <property type="evidence" value="ECO:0007669"/>
    <property type="project" value="TreeGrafter"/>
</dbReference>
<dbReference type="PANTHER" id="PTHR13500:SF0">
    <property type="entry name" value="NUCLEOLAR PRE-RIBOSOMAL-ASSOCIATED PROTEIN 1"/>
    <property type="match status" value="1"/>
</dbReference>
<organism evidence="5 6">
    <name type="scientific">Sporothrix brasiliensis 5110</name>
    <dbReference type="NCBI Taxonomy" id="1398154"/>
    <lineage>
        <taxon>Eukaryota</taxon>
        <taxon>Fungi</taxon>
        <taxon>Dikarya</taxon>
        <taxon>Ascomycota</taxon>
        <taxon>Pezizomycotina</taxon>
        <taxon>Sordariomycetes</taxon>
        <taxon>Sordariomycetidae</taxon>
        <taxon>Ophiostomatales</taxon>
        <taxon>Ophiostomataceae</taxon>
        <taxon>Sporothrix</taxon>
    </lineage>
</organism>
<feature type="region of interest" description="Disordered" evidence="1">
    <location>
        <begin position="1"/>
        <end position="23"/>
    </location>
</feature>
<evidence type="ECO:0000259" key="4">
    <source>
        <dbReference type="Pfam" id="PF26140"/>
    </source>
</evidence>
<accession>A0A0C2FGH6</accession>
<evidence type="ECO:0000256" key="1">
    <source>
        <dbReference type="SAM" id="MobiDB-lite"/>
    </source>
</evidence>
<dbReference type="InterPro" id="IPR059018">
    <property type="entry name" value="HEAT_URB1"/>
</dbReference>
<protein>
    <submittedName>
        <fullName evidence="5">Nucleolar pre-ribosomal-associated protein 1</fullName>
    </submittedName>
</protein>
<dbReference type="OrthoDB" id="72892at2759"/>
<dbReference type="PANTHER" id="PTHR13500">
    <property type="entry name" value="NUCLEOLAR PRERIBOSOMAL-ASSOCIATED PROTEIN 1"/>
    <property type="match status" value="1"/>
</dbReference>
<dbReference type="GO" id="GO:0000466">
    <property type="term" value="P:maturation of 5.8S rRNA from tricistronic rRNA transcript (SSU-rRNA, 5.8S rRNA, LSU-rRNA)"/>
    <property type="evidence" value="ECO:0007669"/>
    <property type="project" value="TreeGrafter"/>
</dbReference>
<dbReference type="InterPro" id="IPR016024">
    <property type="entry name" value="ARM-type_fold"/>
</dbReference>
<evidence type="ECO:0000313" key="6">
    <source>
        <dbReference type="Proteomes" id="UP000031575"/>
    </source>
</evidence>
<evidence type="ECO:0000313" key="5">
    <source>
        <dbReference type="EMBL" id="KIH90133.1"/>
    </source>
</evidence>
<dbReference type="SUPFAM" id="SSF48371">
    <property type="entry name" value="ARM repeat"/>
    <property type="match status" value="1"/>
</dbReference>
<feature type="domain" description="URB1 N-terminal" evidence="2">
    <location>
        <begin position="105"/>
        <end position="474"/>
    </location>
</feature>
<name>A0A0C2FGH6_9PEZI</name>
<dbReference type="InterPro" id="IPR039844">
    <property type="entry name" value="URB1"/>
</dbReference>
<dbReference type="Pfam" id="PF11707">
    <property type="entry name" value="Npa1"/>
    <property type="match status" value="1"/>
</dbReference>
<dbReference type="RefSeq" id="XP_040618143.1">
    <property type="nucleotide sequence ID" value="XM_040758400.1"/>
</dbReference>
<dbReference type="Pfam" id="PF16201">
    <property type="entry name" value="NopRA1"/>
    <property type="match status" value="1"/>
</dbReference>
<dbReference type="HOGENOM" id="CLU_009575_0_0_1"/>
<reference evidence="5 6" key="1">
    <citation type="journal article" date="2014" name="BMC Genomics">
        <title>Comparative genomics of the major fungal agents of human and animal Sporotrichosis: Sporothrix schenckii and Sporothrix brasiliensis.</title>
        <authorList>
            <person name="Teixeira M.M."/>
            <person name="de Almeida L.G."/>
            <person name="Kubitschek-Barreira P."/>
            <person name="Alves F.L."/>
            <person name="Kioshima E.S."/>
            <person name="Abadio A.K."/>
            <person name="Fernandes L."/>
            <person name="Derengowski L.S."/>
            <person name="Ferreira K.S."/>
            <person name="Souza R.C."/>
            <person name="Ruiz J.C."/>
            <person name="de Andrade N.C."/>
            <person name="Paes H.C."/>
            <person name="Nicola A.M."/>
            <person name="Albuquerque P."/>
            <person name="Gerber A.L."/>
            <person name="Martins V.P."/>
            <person name="Peconick L.D."/>
            <person name="Neto A.V."/>
            <person name="Chaucanez C.B."/>
            <person name="Silva P.A."/>
            <person name="Cunha O.L."/>
            <person name="de Oliveira F.F."/>
            <person name="dos Santos T.C."/>
            <person name="Barros A.L."/>
            <person name="Soares M.A."/>
            <person name="de Oliveira L.M."/>
            <person name="Marini M.M."/>
            <person name="Villalobos-Duno H."/>
            <person name="Cunha M.M."/>
            <person name="de Hoog S."/>
            <person name="da Silveira J.F."/>
            <person name="Henrissat B."/>
            <person name="Nino-Vega G.A."/>
            <person name="Cisalpino P.S."/>
            <person name="Mora-Montes H.M."/>
            <person name="Almeida S.R."/>
            <person name="Stajich J.E."/>
            <person name="Lopes-Bezerra L.M."/>
            <person name="Vasconcelos A.T."/>
            <person name="Felipe M.S."/>
        </authorList>
    </citation>
    <scope>NUCLEOTIDE SEQUENCE [LARGE SCALE GENOMIC DNA]</scope>
    <source>
        <strain evidence="5 6">5110</strain>
    </source>
</reference>
<feature type="compositionally biased region" description="Polar residues" evidence="1">
    <location>
        <begin position="889"/>
        <end position="904"/>
    </location>
</feature>
<dbReference type="InterPro" id="IPR032436">
    <property type="entry name" value="URB1_C"/>
</dbReference>
<keyword evidence="6" id="KW-1185">Reference proteome</keyword>
<sequence>MAKRRPYAPDGEAPRKRPRVVHEPPTFEEIASARQLMQLLAFDQDLQKARHGLQSFKVLLDKLNDPDHKNPDDAALLRSYLISTRPRNDNAGADDDEGETDPLFLPDIMDTWEFAARMNNDNVMSSVPVVLALLIRYLSHVLDMAPICLGICRTLLRRRQLELIARNLSADKGKEFVISPTLRMLREAITFDGGAIARPLFRARNFTYRSLARNMSIKFLGEGVEDVKRTSARTNAVRFFLASLAFLHPEAKAELLSQREVVGSLTKTIKDDPPYLVYDILSTLREHVLKDKKLPRSARIKMFNAATLIRLAGLYTYAHDGIAGAKRDDSSHPNKLSVSDTAHQLLLHVCTSSNIGVLRDQTGYYPQGVEPNAGAATATASTVSSSSNREPDEDLQLDAGLDRIVWMDKFADEVPVFNFALADLLPNLRPWSSTRQSELLISIFQAAPELVAWYYIERKNFTFEPKISATWVGYAAMLFNTILVEIPDCFGHKSAYARVPPPTSVTVDNILPRPLSQKILSRCLTHKSKLIPFFAIRLLAVSMEKLRSALRMHREAAQKHPLESLWKESERRVIDEFCRRCPPMKEVINAYRAAADSDPLYREAASRVLRLYYEVVPQVALTSKFDVSSYLFAVIRQVDGHKGSAEDKVVKLMELENLLTIAGYSPGMQWFSKAKGLAASPFSALLKVYTEATGDLALDKIRDVLDFVAREQQLLLSEPADQARATSVGLAALVGSLKPRGEGGDGADADNEKRSLLTDPVWAFVDNCVVRCANGPIKYIEMMYELTDGVPAFDPITMAIAEQMKFVVVNADPETSRQLAQFLRYYLQLCRGDEADLVPIWAMVVNDMKRVSKAPVHLEETLRKPIPSSVVNQAKILSKFKKSSKRTGAGNQISNSNDKADEGTSNLFNERSLEGLLDITPPRAFDSSALSKWATRPADDLVDDGHAAAVIGLLMADDATVRRAALVNLTNMAARIRESTYDEKDQVWLLLSELIESTKGWMTDKDTADRPVPSHIVSFACHALDVLRNPLHCLYAKVNTFLTAGPVWRMRAFPLVNDIVHDGPSEDDSYYAEISWLLSYLLDSLRTPADIELFRSRRLFEAILSVASNPYMRIPLRRQILRIVCRVSDIAGGSTTLITRSGIVSWLTALEATQATASSNNRQQPTNRTYGVPAGVEMPDEGDEARIVPALLKRLWDSCDHDRVEQWSVHGVQESIGV</sequence>
<feature type="domain" description="URB1 C-terminal" evidence="3">
    <location>
        <begin position="949"/>
        <end position="1146"/>
    </location>
</feature>
<dbReference type="VEuPathDB" id="FungiDB:SPBR_00080"/>
<dbReference type="EMBL" id="AWTV01000008">
    <property type="protein sequence ID" value="KIH90133.1"/>
    <property type="molecule type" value="Genomic_DNA"/>
</dbReference>
<dbReference type="GeneID" id="63673321"/>
<evidence type="ECO:0000259" key="3">
    <source>
        <dbReference type="Pfam" id="PF16201"/>
    </source>
</evidence>
<feature type="region of interest" description="Disordered" evidence="1">
    <location>
        <begin position="882"/>
        <end position="904"/>
    </location>
</feature>
<gene>
    <name evidence="5" type="ORF">SPBR_00080</name>
</gene>
<dbReference type="Pfam" id="PF26140">
    <property type="entry name" value="HEAT_URB1"/>
    <property type="match status" value="1"/>
</dbReference>
<dbReference type="GO" id="GO:0005730">
    <property type="term" value="C:nucleolus"/>
    <property type="evidence" value="ECO:0007669"/>
    <property type="project" value="TreeGrafter"/>
</dbReference>
<dbReference type="Proteomes" id="UP000031575">
    <property type="component" value="Unassembled WGS sequence"/>
</dbReference>
<feature type="domain" description="URB1 central HEAT repeat" evidence="4">
    <location>
        <begin position="665"/>
        <end position="831"/>
    </location>
</feature>
<proteinExistence type="predicted"/>
<comment type="caution">
    <text evidence="5">The sequence shown here is derived from an EMBL/GenBank/DDBJ whole genome shotgun (WGS) entry which is preliminary data.</text>
</comment>